<name>A0A1E5QMN8_9CYAN</name>
<evidence type="ECO:0000313" key="1">
    <source>
        <dbReference type="EMBL" id="OEJ75910.1"/>
    </source>
</evidence>
<accession>A0A1E5QMN8</accession>
<dbReference type="EMBL" id="MJGC01000043">
    <property type="protein sequence ID" value="OEJ75910.1"/>
    <property type="molecule type" value="Genomic_DNA"/>
</dbReference>
<reference evidence="1" key="1">
    <citation type="submission" date="2016-09" db="EMBL/GenBank/DDBJ databases">
        <title>Draft genome of thermotolerant cyanobacterium Desertifilum sp. strain IPPAS B-1220.</title>
        <authorList>
            <person name="Sinetova M.A."/>
            <person name="Bolakhan K."/>
            <person name="Zayadan B.K."/>
            <person name="Mironov K.S."/>
            <person name="Ustinova V."/>
            <person name="Kupriyanova E.V."/>
            <person name="Sidorov R.A."/>
            <person name="Skrypnik A.N."/>
            <person name="Gogoleva N.E."/>
            <person name="Gogolev Y.V."/>
            <person name="Los D.A."/>
        </authorList>
    </citation>
    <scope>NUCLEOTIDE SEQUENCE [LARGE SCALE GENOMIC DNA]</scope>
    <source>
        <strain evidence="1">IPPAS B-1220</strain>
    </source>
</reference>
<sequence length="90" mass="10185">MNYDYQKLDASLAIAMTQARDTQAKQFVVFIQTETPLNVEAIAFLEDMGVQNLTPSRKIHTAALSPEQVAALSQQTWVRYIRLSQKLQLS</sequence>
<proteinExistence type="predicted"/>
<comment type="caution">
    <text evidence="1">The sequence shown here is derived from an EMBL/GenBank/DDBJ whole genome shotgun (WGS) entry which is preliminary data.</text>
</comment>
<protein>
    <submittedName>
        <fullName evidence="1">Uncharacterized protein</fullName>
    </submittedName>
</protein>
<dbReference type="AlphaFoldDB" id="A0A1E5QMN8"/>
<dbReference type="OrthoDB" id="514847at2"/>
<dbReference type="STRING" id="1781255.BH720_07350"/>
<gene>
    <name evidence="1" type="ORF">BH720_07350</name>
</gene>
<organism evidence="1">
    <name type="scientific">Desertifilum tharense IPPAS B-1220</name>
    <dbReference type="NCBI Taxonomy" id="1781255"/>
    <lineage>
        <taxon>Bacteria</taxon>
        <taxon>Bacillati</taxon>
        <taxon>Cyanobacteriota</taxon>
        <taxon>Cyanophyceae</taxon>
        <taxon>Desertifilales</taxon>
        <taxon>Desertifilaceae</taxon>
        <taxon>Desertifilum</taxon>
    </lineage>
</organism>
<dbReference type="RefSeq" id="WP_069966528.1">
    <property type="nucleotide sequence ID" value="NZ_CM124774.1"/>
</dbReference>